<evidence type="ECO:0000256" key="1">
    <source>
        <dbReference type="ARBA" id="ARBA00010364"/>
    </source>
</evidence>
<dbReference type="Pfam" id="PF02594">
    <property type="entry name" value="DUF167"/>
    <property type="match status" value="1"/>
</dbReference>
<evidence type="ECO:0000313" key="4">
    <source>
        <dbReference type="Proteomes" id="UP000244571"/>
    </source>
</evidence>
<dbReference type="SMART" id="SM01152">
    <property type="entry name" value="DUF167"/>
    <property type="match status" value="1"/>
</dbReference>
<protein>
    <recommendedName>
        <fullName evidence="2">UPF0235 protein DBV39_19100</fullName>
    </recommendedName>
</protein>
<name>A0A2R4XNW8_9BURK</name>
<dbReference type="Gene3D" id="3.30.1200.10">
    <property type="entry name" value="YggU-like"/>
    <property type="match status" value="1"/>
</dbReference>
<dbReference type="InterPro" id="IPR036591">
    <property type="entry name" value="YggU-like_sf"/>
</dbReference>
<dbReference type="EMBL" id="CP028901">
    <property type="protein sequence ID" value="AWB35502.1"/>
    <property type="molecule type" value="Genomic_DNA"/>
</dbReference>
<dbReference type="InterPro" id="IPR003746">
    <property type="entry name" value="DUF167"/>
</dbReference>
<accession>A0A2R4XNW8</accession>
<dbReference type="PANTHER" id="PTHR13420:SF7">
    <property type="entry name" value="UPF0235 PROTEIN C15ORF40"/>
    <property type="match status" value="1"/>
</dbReference>
<sequence length="101" mass="11010">MEKPVWLDESAQAWLLRIRLQPGARRSGVVGEHGDRLKIAVRAPAVDGKANEALLHWLGEQLDVPRTTVTLVSGQTSRDKRVAVQKIDGLTQTTVCTALAS</sequence>
<dbReference type="RefSeq" id="WP_108622958.1">
    <property type="nucleotide sequence ID" value="NZ_CP028901.1"/>
</dbReference>
<comment type="similarity">
    <text evidence="1 2">Belongs to the UPF0235 family.</text>
</comment>
<dbReference type="NCBIfam" id="TIGR00251">
    <property type="entry name" value="DUF167 family protein"/>
    <property type="match status" value="1"/>
</dbReference>
<dbReference type="GO" id="GO:0005737">
    <property type="term" value="C:cytoplasm"/>
    <property type="evidence" value="ECO:0007669"/>
    <property type="project" value="TreeGrafter"/>
</dbReference>
<dbReference type="KEGG" id="boz:DBV39_19100"/>
<dbReference type="SUPFAM" id="SSF69786">
    <property type="entry name" value="YggU-like"/>
    <property type="match status" value="1"/>
</dbReference>
<dbReference type="OrthoDB" id="9800587at2"/>
<evidence type="ECO:0000256" key="2">
    <source>
        <dbReference type="HAMAP-Rule" id="MF_00634"/>
    </source>
</evidence>
<proteinExistence type="inferred from homology"/>
<dbReference type="PANTHER" id="PTHR13420">
    <property type="entry name" value="UPF0235 PROTEIN C15ORF40"/>
    <property type="match status" value="1"/>
</dbReference>
<gene>
    <name evidence="3" type="ORF">DBV39_19100</name>
</gene>
<dbReference type="AlphaFoldDB" id="A0A2R4XNW8"/>
<dbReference type="HAMAP" id="MF_00634">
    <property type="entry name" value="UPF0235"/>
    <property type="match status" value="1"/>
</dbReference>
<keyword evidence="4" id="KW-1185">Reference proteome</keyword>
<organism evidence="3 4">
    <name type="scientific">Orrella marina</name>
    <dbReference type="NCBI Taxonomy" id="2163011"/>
    <lineage>
        <taxon>Bacteria</taxon>
        <taxon>Pseudomonadati</taxon>
        <taxon>Pseudomonadota</taxon>
        <taxon>Betaproteobacteria</taxon>
        <taxon>Burkholderiales</taxon>
        <taxon>Alcaligenaceae</taxon>
        <taxon>Orrella</taxon>
    </lineage>
</organism>
<reference evidence="3 4" key="1">
    <citation type="submission" date="2018-04" db="EMBL/GenBank/DDBJ databases">
        <title>Bordetella sp. HZ20 isolated from seawater.</title>
        <authorList>
            <person name="Sun C."/>
        </authorList>
    </citation>
    <scope>NUCLEOTIDE SEQUENCE [LARGE SCALE GENOMIC DNA]</scope>
    <source>
        <strain evidence="3 4">HZ20</strain>
    </source>
</reference>
<dbReference type="Proteomes" id="UP000244571">
    <property type="component" value="Chromosome"/>
</dbReference>
<evidence type="ECO:0000313" key="3">
    <source>
        <dbReference type="EMBL" id="AWB35502.1"/>
    </source>
</evidence>